<feature type="domain" description="Phospholipid/glycerol acyltransferase" evidence="3">
    <location>
        <begin position="35"/>
        <end position="154"/>
    </location>
</feature>
<reference evidence="4 5" key="1">
    <citation type="submission" date="2020-10" db="EMBL/GenBank/DDBJ databases">
        <title>Connecting structure to function with the recovery of over 1000 high-quality activated sludge metagenome-assembled genomes encoding full-length rRNA genes using long-read sequencing.</title>
        <authorList>
            <person name="Singleton C.M."/>
            <person name="Petriglieri F."/>
            <person name="Kristensen J.M."/>
            <person name="Kirkegaard R.H."/>
            <person name="Michaelsen T.Y."/>
            <person name="Andersen M.H."/>
            <person name="Karst S.M."/>
            <person name="Dueholm M.S."/>
            <person name="Nielsen P.H."/>
            <person name="Albertsen M."/>
        </authorList>
    </citation>
    <scope>NUCLEOTIDE SEQUENCE [LARGE SCALE GENOMIC DNA]</scope>
    <source>
        <strain evidence="4">Ega_18-Q3-R5-49_MAXAC.001</strain>
    </source>
</reference>
<dbReference type="EMBL" id="JADJIB010000001">
    <property type="protein sequence ID" value="MBK7271964.1"/>
    <property type="molecule type" value="Genomic_DNA"/>
</dbReference>
<sequence length="229" mass="25423">MWYWLLKFAVVAPALVLGYAPRWRGREHLPRSGPFVLAANHTSVIETAIVPFAVNRRVTFVAKSKYYRGQGAKGRLLGWFLRAIGQVPIDPASASSAQPALDAAREILLGGGVWGIFPEGTRSPDGRMYRGRTGGMRVALPLGVPVIPVAVIGARGSGPWWTWGRNGSRRIHVTYLPPFDLSPWAGREDDPQAWREATEALMARIREVTGQEYADRYPTPEELHARDNR</sequence>
<evidence type="ECO:0000313" key="4">
    <source>
        <dbReference type="EMBL" id="MBK7271964.1"/>
    </source>
</evidence>
<organism evidence="4 5">
    <name type="scientific">Candidatus Phosphoribacter hodrii</name>
    <dbReference type="NCBI Taxonomy" id="2953743"/>
    <lineage>
        <taxon>Bacteria</taxon>
        <taxon>Bacillati</taxon>
        <taxon>Actinomycetota</taxon>
        <taxon>Actinomycetes</taxon>
        <taxon>Micrococcales</taxon>
        <taxon>Dermatophilaceae</taxon>
        <taxon>Candidatus Phosphoribacter</taxon>
    </lineage>
</organism>
<comment type="caution">
    <text evidence="4">The sequence shown here is derived from an EMBL/GenBank/DDBJ whole genome shotgun (WGS) entry which is preliminary data.</text>
</comment>
<protein>
    <submittedName>
        <fullName evidence="4">1-acyl-sn-glycerol-3-phosphate acyltransferase</fullName>
    </submittedName>
</protein>
<name>A0A935IH45_9MICO</name>
<evidence type="ECO:0000313" key="5">
    <source>
        <dbReference type="Proteomes" id="UP000726105"/>
    </source>
</evidence>
<proteinExistence type="predicted"/>
<gene>
    <name evidence="4" type="ORF">IPI13_01935</name>
</gene>
<dbReference type="GO" id="GO:0005886">
    <property type="term" value="C:plasma membrane"/>
    <property type="evidence" value="ECO:0007669"/>
    <property type="project" value="TreeGrafter"/>
</dbReference>
<dbReference type="InterPro" id="IPR002123">
    <property type="entry name" value="Plipid/glycerol_acylTrfase"/>
</dbReference>
<accession>A0A935IH45</accession>
<dbReference type="Pfam" id="PF01553">
    <property type="entry name" value="Acyltransferase"/>
    <property type="match status" value="1"/>
</dbReference>
<keyword evidence="1" id="KW-0808">Transferase</keyword>
<evidence type="ECO:0000256" key="2">
    <source>
        <dbReference type="ARBA" id="ARBA00023315"/>
    </source>
</evidence>
<dbReference type="GO" id="GO:0006654">
    <property type="term" value="P:phosphatidic acid biosynthetic process"/>
    <property type="evidence" value="ECO:0007669"/>
    <property type="project" value="TreeGrafter"/>
</dbReference>
<dbReference type="Proteomes" id="UP000726105">
    <property type="component" value="Unassembled WGS sequence"/>
</dbReference>
<dbReference type="AlphaFoldDB" id="A0A935IH45"/>
<dbReference type="SUPFAM" id="SSF69593">
    <property type="entry name" value="Glycerol-3-phosphate (1)-acyltransferase"/>
    <property type="match status" value="1"/>
</dbReference>
<dbReference type="GO" id="GO:0003841">
    <property type="term" value="F:1-acylglycerol-3-phosphate O-acyltransferase activity"/>
    <property type="evidence" value="ECO:0007669"/>
    <property type="project" value="TreeGrafter"/>
</dbReference>
<keyword evidence="2 4" id="KW-0012">Acyltransferase</keyword>
<dbReference type="PANTHER" id="PTHR10434">
    <property type="entry name" value="1-ACYL-SN-GLYCEROL-3-PHOSPHATE ACYLTRANSFERASE"/>
    <property type="match status" value="1"/>
</dbReference>
<dbReference type="SMART" id="SM00563">
    <property type="entry name" value="PlsC"/>
    <property type="match status" value="1"/>
</dbReference>
<evidence type="ECO:0000256" key="1">
    <source>
        <dbReference type="ARBA" id="ARBA00022679"/>
    </source>
</evidence>
<dbReference type="CDD" id="cd07989">
    <property type="entry name" value="LPLAT_AGPAT-like"/>
    <property type="match status" value="1"/>
</dbReference>
<dbReference type="PANTHER" id="PTHR10434:SF11">
    <property type="entry name" value="1-ACYL-SN-GLYCEROL-3-PHOSPHATE ACYLTRANSFERASE"/>
    <property type="match status" value="1"/>
</dbReference>
<evidence type="ECO:0000259" key="3">
    <source>
        <dbReference type="SMART" id="SM00563"/>
    </source>
</evidence>